<sequence>MAGFIPGRAGRGAAELDLAEHKSWHNYLATVLRMSTVLNRELTDSHQLSLADVRLLDLLEHAPTGSVQMGNLAEALALLPSRLTRQIKRLENRGLVLREASPHDRRCVVATITDMGRTLVEQTMITYANAVRTHFLGPLTSPQIAAMAVTCRQMGDALKPSEGRER</sequence>
<comment type="caution">
    <text evidence="2">The sequence shown here is derived from an EMBL/GenBank/DDBJ whole genome shotgun (WGS) entry which is preliminary data.</text>
</comment>
<name>A0ABU5YZF9_9MYCO</name>
<gene>
    <name evidence="2" type="ORF">K5L39_15125</name>
</gene>
<evidence type="ECO:0000313" key="3">
    <source>
        <dbReference type="Proteomes" id="UP001299283"/>
    </source>
</evidence>
<dbReference type="InterPro" id="IPR036390">
    <property type="entry name" value="WH_DNA-bd_sf"/>
</dbReference>
<dbReference type="Pfam" id="PF01047">
    <property type="entry name" value="MarR"/>
    <property type="match status" value="1"/>
</dbReference>
<reference evidence="2 3" key="1">
    <citation type="submission" date="2023-12" db="EMBL/GenBank/DDBJ databases">
        <title>Description of new species of Mycobacterium terrae complex isolated from sewage at the Sao Paulo Zoological Park Foundation in Brazil.</title>
        <authorList>
            <person name="Romagnoli C.L."/>
            <person name="Conceicao E.C."/>
            <person name="Machado E."/>
            <person name="Barreto L.B.P.F."/>
            <person name="Sharma A."/>
            <person name="Silva N.M."/>
            <person name="Marques L.E."/>
            <person name="Juliana M.A."/>
            <person name="Lourenco M.C.S."/>
            <person name="Digiampietri L.A."/>
            <person name="Suffys P.N."/>
            <person name="Viana-Niero C."/>
        </authorList>
    </citation>
    <scope>NUCLEOTIDE SEQUENCE [LARGE SCALE GENOMIC DNA]</scope>
    <source>
        <strain evidence="2 3">MYC017</strain>
    </source>
</reference>
<dbReference type="Proteomes" id="UP001299283">
    <property type="component" value="Unassembled WGS sequence"/>
</dbReference>
<dbReference type="EMBL" id="JAYJJQ010000014">
    <property type="protein sequence ID" value="MEB3070521.1"/>
    <property type="molecule type" value="Genomic_DNA"/>
</dbReference>
<dbReference type="PANTHER" id="PTHR33164">
    <property type="entry name" value="TRANSCRIPTIONAL REGULATOR, MARR FAMILY"/>
    <property type="match status" value="1"/>
</dbReference>
<evidence type="ECO:0000259" key="1">
    <source>
        <dbReference type="PROSITE" id="PS50995"/>
    </source>
</evidence>
<dbReference type="Gene3D" id="1.10.10.10">
    <property type="entry name" value="Winged helix-like DNA-binding domain superfamily/Winged helix DNA-binding domain"/>
    <property type="match status" value="1"/>
</dbReference>
<accession>A0ABU5YZF9</accession>
<proteinExistence type="predicted"/>
<dbReference type="InterPro" id="IPR036388">
    <property type="entry name" value="WH-like_DNA-bd_sf"/>
</dbReference>
<dbReference type="SMART" id="SM00347">
    <property type="entry name" value="HTH_MARR"/>
    <property type="match status" value="1"/>
</dbReference>
<organism evidence="2 3">
    <name type="scientific">[Mycobacterium] vasticus</name>
    <dbReference type="NCBI Taxonomy" id="2875777"/>
    <lineage>
        <taxon>Bacteria</taxon>
        <taxon>Bacillati</taxon>
        <taxon>Actinomycetota</taxon>
        <taxon>Actinomycetes</taxon>
        <taxon>Mycobacteriales</taxon>
        <taxon>Mycobacteriaceae</taxon>
        <taxon>Mycolicibacter</taxon>
    </lineage>
</organism>
<dbReference type="PANTHER" id="PTHR33164:SF43">
    <property type="entry name" value="HTH-TYPE TRANSCRIPTIONAL REPRESSOR YETL"/>
    <property type="match status" value="1"/>
</dbReference>
<keyword evidence="3" id="KW-1185">Reference proteome</keyword>
<dbReference type="PROSITE" id="PS50995">
    <property type="entry name" value="HTH_MARR_2"/>
    <property type="match status" value="1"/>
</dbReference>
<dbReference type="InterPro" id="IPR039422">
    <property type="entry name" value="MarR/SlyA-like"/>
</dbReference>
<dbReference type="RefSeq" id="WP_225399464.1">
    <property type="nucleotide sequence ID" value="NZ_JAYJJQ010000014.1"/>
</dbReference>
<evidence type="ECO:0000313" key="2">
    <source>
        <dbReference type="EMBL" id="MEB3070521.1"/>
    </source>
</evidence>
<protein>
    <submittedName>
        <fullName evidence="2">MarR family transcriptional regulator</fullName>
    </submittedName>
</protein>
<feature type="domain" description="HTH marR-type" evidence="1">
    <location>
        <begin position="25"/>
        <end position="156"/>
    </location>
</feature>
<dbReference type="SUPFAM" id="SSF46785">
    <property type="entry name" value="Winged helix' DNA-binding domain"/>
    <property type="match status" value="1"/>
</dbReference>
<dbReference type="InterPro" id="IPR000835">
    <property type="entry name" value="HTH_MarR-typ"/>
</dbReference>